<dbReference type="PROSITE" id="PS51257">
    <property type="entry name" value="PROKAR_LIPOPROTEIN"/>
    <property type="match status" value="1"/>
</dbReference>
<evidence type="ECO:0000256" key="2">
    <source>
        <dbReference type="ARBA" id="ARBA00022729"/>
    </source>
</evidence>
<reference evidence="4" key="1">
    <citation type="submission" date="2023-01" db="EMBL/GenBank/DDBJ databases">
        <title>Vibrio sp. CB1-14 genome sequencing.</title>
        <authorList>
            <person name="Otstavnykh N."/>
            <person name="Isaeva M."/>
            <person name="Meleshko D."/>
        </authorList>
    </citation>
    <scope>NUCLEOTIDE SEQUENCE</scope>
    <source>
        <strain evidence="4">CB1-14</strain>
    </source>
</reference>
<evidence type="ECO:0000256" key="1">
    <source>
        <dbReference type="ARBA" id="ARBA00004196"/>
    </source>
</evidence>
<comment type="subcellular location">
    <subcellularLocation>
        <location evidence="1">Cell envelope</location>
    </subcellularLocation>
</comment>
<sequence length="343" mass="38416">MYYQKSVTIAALVLLAGCQSSTSTDKLRPQSSNHQSQGVYEIQFESALRFNDSMLKLRNQSARYCESQSSLKDVKIAWQQGMESWMHLQGQERGPSEALEQNWNIQFWPDKKNTTGRKMATAIKTKSWDMTSIQSQSVTVQGLGSVEWLLYDGASSMSEGGKEDCSLLKAVTDSLVDRSNTVLQAWITNPWAELDTKAWHAEYLALLTNQLDYSMKKLSRPLAKIGAPRPYFSESWRAKTSLSNLKENLVAMQALYLAEGSGLDSILRDKGDEALADDIAQQFQDTLETWPQESSLFDMLQTKSGYRTALAQFNKLEQLKYLIGEEAAINLGVVIGFNATDGD</sequence>
<evidence type="ECO:0000313" key="4">
    <source>
        <dbReference type="EMBL" id="XCD17229.1"/>
    </source>
</evidence>
<dbReference type="AlphaFoldDB" id="A0AAU8BKN0"/>
<dbReference type="Pfam" id="PF09375">
    <property type="entry name" value="Peptidase_M75"/>
    <property type="match status" value="1"/>
</dbReference>
<dbReference type="CDD" id="cd14659">
    <property type="entry name" value="Imelysin-like_IPPA"/>
    <property type="match status" value="1"/>
</dbReference>
<name>A0AAU8BKN0_9VIBR</name>
<dbReference type="RefSeq" id="WP_353498431.1">
    <property type="nucleotide sequence ID" value="NZ_CP115920.1"/>
</dbReference>
<protein>
    <submittedName>
        <fullName evidence="4">Imelysin family protein</fullName>
    </submittedName>
</protein>
<dbReference type="InterPro" id="IPR034984">
    <property type="entry name" value="Imelysin-like_IPPA"/>
</dbReference>
<feature type="domain" description="Imelysin-like" evidence="3">
    <location>
        <begin position="51"/>
        <end position="322"/>
    </location>
</feature>
<dbReference type="GO" id="GO:0030313">
    <property type="term" value="C:cell envelope"/>
    <property type="evidence" value="ECO:0007669"/>
    <property type="project" value="UniProtKB-SubCell"/>
</dbReference>
<dbReference type="KEGG" id="vck:PG915_06820"/>
<proteinExistence type="predicted"/>
<dbReference type="InterPro" id="IPR018976">
    <property type="entry name" value="Imelysin-like"/>
</dbReference>
<accession>A0AAU8BKN0</accession>
<evidence type="ECO:0000259" key="3">
    <source>
        <dbReference type="Pfam" id="PF09375"/>
    </source>
</evidence>
<gene>
    <name evidence="4" type="ORF">PG915_06820</name>
</gene>
<dbReference type="EMBL" id="CP115920">
    <property type="protein sequence ID" value="XCD17229.1"/>
    <property type="molecule type" value="Genomic_DNA"/>
</dbReference>
<organism evidence="4">
    <name type="scientific">Vibrio chaetopteri</name>
    <dbReference type="NCBI Taxonomy" id="3016528"/>
    <lineage>
        <taxon>Bacteria</taxon>
        <taxon>Pseudomonadati</taxon>
        <taxon>Pseudomonadota</taxon>
        <taxon>Gammaproteobacteria</taxon>
        <taxon>Vibrionales</taxon>
        <taxon>Vibrionaceae</taxon>
        <taxon>Vibrio</taxon>
    </lineage>
</organism>
<keyword evidence="2" id="KW-0732">Signal</keyword>
<dbReference type="Gene3D" id="1.20.1420.20">
    <property type="entry name" value="M75 peptidase, HXXE motif"/>
    <property type="match status" value="1"/>
</dbReference>
<dbReference type="InterPro" id="IPR038352">
    <property type="entry name" value="Imelysin_sf"/>
</dbReference>